<dbReference type="RefSeq" id="WP_116007112.1">
    <property type="nucleotide sequence ID" value="NZ_QUOU01000001.1"/>
</dbReference>
<dbReference type="GO" id="GO:0005886">
    <property type="term" value="C:plasma membrane"/>
    <property type="evidence" value="ECO:0007669"/>
    <property type="project" value="UniProtKB-SubCell"/>
</dbReference>
<dbReference type="CDD" id="cd11386">
    <property type="entry name" value="MCP_signal"/>
    <property type="match status" value="1"/>
</dbReference>
<dbReference type="SMART" id="SM00283">
    <property type="entry name" value="MA"/>
    <property type="match status" value="1"/>
</dbReference>
<organism evidence="12 13">
    <name type="scientific">Thalassotalea euphylliae</name>
    <dbReference type="NCBI Taxonomy" id="1655234"/>
    <lineage>
        <taxon>Bacteria</taxon>
        <taxon>Pseudomonadati</taxon>
        <taxon>Pseudomonadota</taxon>
        <taxon>Gammaproteobacteria</taxon>
        <taxon>Alteromonadales</taxon>
        <taxon>Colwelliaceae</taxon>
        <taxon>Thalassotalea</taxon>
    </lineage>
</organism>
<dbReference type="Gene3D" id="1.10.287.950">
    <property type="entry name" value="Methyl-accepting chemotaxis protein"/>
    <property type="match status" value="1"/>
</dbReference>
<accession>A0A3E0TN25</accession>
<evidence type="ECO:0000256" key="5">
    <source>
        <dbReference type="ARBA" id="ARBA00023136"/>
    </source>
</evidence>
<dbReference type="SUPFAM" id="SSF58104">
    <property type="entry name" value="Methyl-accepting chemotaxis protein (MCP) signaling domain"/>
    <property type="match status" value="1"/>
</dbReference>
<gene>
    <name evidence="12" type="ORF">DXX93_05030</name>
</gene>
<evidence type="ECO:0000259" key="11">
    <source>
        <dbReference type="PROSITE" id="PS50885"/>
    </source>
</evidence>
<dbReference type="InterPro" id="IPR004010">
    <property type="entry name" value="Double_Cache_2"/>
</dbReference>
<feature type="transmembrane region" description="Helical" evidence="9">
    <location>
        <begin position="9"/>
        <end position="29"/>
    </location>
</feature>
<evidence type="ECO:0000313" key="13">
    <source>
        <dbReference type="Proteomes" id="UP000256478"/>
    </source>
</evidence>
<dbReference type="CDD" id="cd06225">
    <property type="entry name" value="HAMP"/>
    <property type="match status" value="1"/>
</dbReference>
<dbReference type="InterPro" id="IPR004089">
    <property type="entry name" value="MCPsignal_dom"/>
</dbReference>
<dbReference type="FunFam" id="1.10.287.950:FF:000001">
    <property type="entry name" value="Methyl-accepting chemotaxis sensory transducer"/>
    <property type="match status" value="1"/>
</dbReference>
<evidence type="ECO:0000256" key="9">
    <source>
        <dbReference type="SAM" id="Phobius"/>
    </source>
</evidence>
<keyword evidence="5 9" id="KW-0472">Membrane</keyword>
<evidence type="ECO:0000256" key="3">
    <source>
        <dbReference type="ARBA" id="ARBA00022692"/>
    </source>
</evidence>
<feature type="domain" description="HAMP" evidence="11">
    <location>
        <begin position="358"/>
        <end position="412"/>
    </location>
</feature>
<protein>
    <submittedName>
        <fullName evidence="12">Methyl-accepting chemotaxis protein</fullName>
    </submittedName>
</protein>
<dbReference type="SMART" id="SM00304">
    <property type="entry name" value="HAMP"/>
    <property type="match status" value="1"/>
</dbReference>
<dbReference type="Gene3D" id="3.30.450.20">
    <property type="entry name" value="PAS domain"/>
    <property type="match status" value="2"/>
</dbReference>
<feature type="transmembrane region" description="Helical" evidence="9">
    <location>
        <begin position="339"/>
        <end position="357"/>
    </location>
</feature>
<dbReference type="SMART" id="SM01049">
    <property type="entry name" value="Cache_2"/>
    <property type="match status" value="2"/>
</dbReference>
<feature type="domain" description="Methyl-accepting transducer" evidence="10">
    <location>
        <begin position="417"/>
        <end position="653"/>
    </location>
</feature>
<evidence type="ECO:0000256" key="8">
    <source>
        <dbReference type="PROSITE-ProRule" id="PRU00284"/>
    </source>
</evidence>
<keyword evidence="3 9" id="KW-0812">Transmembrane</keyword>
<dbReference type="CDD" id="cd12912">
    <property type="entry name" value="PDC2_MCP_like"/>
    <property type="match status" value="1"/>
</dbReference>
<dbReference type="InterPro" id="IPR003660">
    <property type="entry name" value="HAMP_dom"/>
</dbReference>
<evidence type="ECO:0000256" key="2">
    <source>
        <dbReference type="ARBA" id="ARBA00022475"/>
    </source>
</evidence>
<dbReference type="PROSITE" id="PS50111">
    <property type="entry name" value="CHEMOTAXIS_TRANSDUC_2"/>
    <property type="match status" value="1"/>
</dbReference>
<dbReference type="InterPro" id="IPR033480">
    <property type="entry name" value="sCache_2"/>
</dbReference>
<keyword evidence="2" id="KW-1003">Cell membrane</keyword>
<dbReference type="GO" id="GO:0004888">
    <property type="term" value="F:transmembrane signaling receptor activity"/>
    <property type="evidence" value="ECO:0007669"/>
    <property type="project" value="InterPro"/>
</dbReference>
<evidence type="ECO:0000313" key="12">
    <source>
        <dbReference type="EMBL" id="REL25991.1"/>
    </source>
</evidence>
<dbReference type="EMBL" id="QUOU01000001">
    <property type="protein sequence ID" value="REL25991.1"/>
    <property type="molecule type" value="Genomic_DNA"/>
</dbReference>
<dbReference type="PANTHER" id="PTHR32089">
    <property type="entry name" value="METHYL-ACCEPTING CHEMOTAXIS PROTEIN MCPB"/>
    <property type="match status" value="1"/>
</dbReference>
<evidence type="ECO:0000256" key="6">
    <source>
        <dbReference type="ARBA" id="ARBA00023224"/>
    </source>
</evidence>
<dbReference type="Proteomes" id="UP000256478">
    <property type="component" value="Unassembled WGS sequence"/>
</dbReference>
<dbReference type="GO" id="GO:0006935">
    <property type="term" value="P:chemotaxis"/>
    <property type="evidence" value="ECO:0007669"/>
    <property type="project" value="InterPro"/>
</dbReference>
<dbReference type="InterPro" id="IPR004090">
    <property type="entry name" value="Chemotax_Me-accpt_rcpt"/>
</dbReference>
<evidence type="ECO:0000256" key="1">
    <source>
        <dbReference type="ARBA" id="ARBA00004651"/>
    </source>
</evidence>
<dbReference type="GO" id="GO:0007165">
    <property type="term" value="P:signal transduction"/>
    <property type="evidence" value="ECO:0007669"/>
    <property type="project" value="UniProtKB-KW"/>
</dbReference>
<dbReference type="AlphaFoldDB" id="A0A3E0TN25"/>
<dbReference type="PROSITE" id="PS50885">
    <property type="entry name" value="HAMP"/>
    <property type="match status" value="1"/>
</dbReference>
<proteinExistence type="inferred from homology"/>
<comment type="subcellular location">
    <subcellularLocation>
        <location evidence="1">Cell membrane</location>
        <topology evidence="1">Multi-pass membrane protein</topology>
    </subcellularLocation>
</comment>
<dbReference type="Pfam" id="PF00015">
    <property type="entry name" value="MCPsignal"/>
    <property type="match status" value="1"/>
</dbReference>
<sequence>MNLSIKAKLMLLAGAAMLTMGVIFIVEVISTKNTVLQKEYENVGQSVRHSLQRGLQAQADTATQSAHIFYQQAQLDQLKQELGDEIKLLHQTLLSIYQASESKTLAKDRVYAFLNHYRWGDNRYAYSFDVDSIVYQTHALDPLLIGESAKDLTDNNGMYFGRDIVNSALTHDIGFTRYADLNPKSKQVEDKLAVAMLVKPLNIVISTDEYISNLQADKQASALAMILQARYGESGYFWVQDSQGVFLTHPNKALIGTSIANTQKIAEQIKNKQETFIDMPFTNPATNQPENKISYARKIFPDWGWVIATGTYETEIKSAQTQLTQATKTVFAEKTQQSIIMMVFVTLLTFASLIWFINKTITKLALLNDRIKSLSSGEADLTSRIAITNKDEIGAIASSINDFIVYLQNMLRELSASSNHITQNIDELSEQSERNHQALNLHANETEQVVTAITEMSATANSVAENASQSAHNTNYAEQEATEAKHLVNSTTASVEQLMMEIEQAAVNINTMNDNTQEIVNVLGVIGDIAAQTNLLALNAAIEAARAGEQGRGFAVVADEVRALASRTQASTEEIGQILTKVQTDASNAVSAMQATQASCQLASDNTAKVSSSLSTMTSAIVEINDLNSQIATAAEQQSVATEEVSQNMSNIRLVVTDLTQSGKQTVTNSQALAASNQQLAGSISQFRV</sequence>
<evidence type="ECO:0000259" key="10">
    <source>
        <dbReference type="PROSITE" id="PS50111"/>
    </source>
</evidence>
<dbReference type="Pfam" id="PF08269">
    <property type="entry name" value="dCache_2"/>
    <property type="match status" value="1"/>
</dbReference>
<dbReference type="PANTHER" id="PTHR32089:SF55">
    <property type="entry name" value="METHYL ACCEPTING SENSORY TRANSDUCER WITH CACHE_2 SMALL MOLECULE BINDING DOMAIN"/>
    <property type="match status" value="1"/>
</dbReference>
<reference evidence="12 13" key="1">
    <citation type="submission" date="2018-08" db="EMBL/GenBank/DDBJ databases">
        <title>Thalassotalea euphylliae genome.</title>
        <authorList>
            <person name="Summers S."/>
            <person name="Rice S.A."/>
            <person name="Freckelton M.L."/>
            <person name="Nedved B.T."/>
            <person name="Hadfield M.G."/>
        </authorList>
    </citation>
    <scope>NUCLEOTIDE SEQUENCE [LARGE SCALE GENOMIC DNA]</scope>
    <source>
        <strain evidence="12 13">H1</strain>
    </source>
</reference>
<comment type="similarity">
    <text evidence="7">Belongs to the methyl-accepting chemotaxis (MCP) protein family.</text>
</comment>
<name>A0A3E0TN25_9GAMM</name>
<comment type="caution">
    <text evidence="12">The sequence shown here is derived from an EMBL/GenBank/DDBJ whole genome shotgun (WGS) entry which is preliminary data.</text>
</comment>
<evidence type="ECO:0000256" key="7">
    <source>
        <dbReference type="ARBA" id="ARBA00029447"/>
    </source>
</evidence>
<dbReference type="Pfam" id="PF00672">
    <property type="entry name" value="HAMP"/>
    <property type="match status" value="1"/>
</dbReference>
<dbReference type="PRINTS" id="PR00260">
    <property type="entry name" value="CHEMTRNSDUCR"/>
</dbReference>
<keyword evidence="4 9" id="KW-1133">Transmembrane helix</keyword>
<evidence type="ECO:0000256" key="4">
    <source>
        <dbReference type="ARBA" id="ARBA00022989"/>
    </source>
</evidence>
<keyword evidence="6 8" id="KW-0807">Transducer</keyword>